<name>A0A9P9EA50_9HYPO</name>
<evidence type="ECO:0000256" key="1">
    <source>
        <dbReference type="ARBA" id="ARBA00022574"/>
    </source>
</evidence>
<dbReference type="PANTHER" id="PTHR44472:SF1">
    <property type="entry name" value="DDB1 AND CUL4 ASSOCIATED FACTOR 4"/>
    <property type="match status" value="1"/>
</dbReference>
<dbReference type="GO" id="GO:0080008">
    <property type="term" value="C:Cul4-RING E3 ubiquitin ligase complex"/>
    <property type="evidence" value="ECO:0007669"/>
    <property type="project" value="TreeGrafter"/>
</dbReference>
<dbReference type="InterPro" id="IPR052254">
    <property type="entry name" value="CUL4-DDB1_E3_ligase_receptor"/>
</dbReference>
<keyword evidence="1" id="KW-0853">WD repeat</keyword>
<dbReference type="InterPro" id="IPR036322">
    <property type="entry name" value="WD40_repeat_dom_sf"/>
</dbReference>
<reference evidence="3" key="1">
    <citation type="journal article" date="2021" name="Nat. Commun.">
        <title>Genetic determinants of endophytism in the Arabidopsis root mycobiome.</title>
        <authorList>
            <person name="Mesny F."/>
            <person name="Miyauchi S."/>
            <person name="Thiergart T."/>
            <person name="Pickel B."/>
            <person name="Atanasova L."/>
            <person name="Karlsson M."/>
            <person name="Huettel B."/>
            <person name="Barry K.W."/>
            <person name="Haridas S."/>
            <person name="Chen C."/>
            <person name="Bauer D."/>
            <person name="Andreopoulos W."/>
            <person name="Pangilinan J."/>
            <person name="LaButti K."/>
            <person name="Riley R."/>
            <person name="Lipzen A."/>
            <person name="Clum A."/>
            <person name="Drula E."/>
            <person name="Henrissat B."/>
            <person name="Kohler A."/>
            <person name="Grigoriev I.V."/>
            <person name="Martin F.M."/>
            <person name="Hacquard S."/>
        </authorList>
    </citation>
    <scope>NUCLEOTIDE SEQUENCE</scope>
    <source>
        <strain evidence="3">MPI-CAGE-AT-0021</strain>
    </source>
</reference>
<dbReference type="Gene3D" id="2.130.10.10">
    <property type="entry name" value="YVTN repeat-like/Quinoprotein amine dehydrogenase"/>
    <property type="match status" value="1"/>
</dbReference>
<accession>A0A9P9EA50</accession>
<sequence>MNPEIPGYYFDPEKKKYFKIQKSHAAPTDAAYSSDAVKRRRVNDRTVLAAKKRAHAVRNHIRRHPMNQDAMFGGILAREFGLARVAECGRGRVEDGDVAAMAWAHGAVDKGSVPFAPSFARGQCPNMPCLYVNGEDTKTGLGMAYATLDEETLVASYIPTDQNETVSFSRDAALRFGRTLCFRSEMIRCSQVSSIKYHSPSHKMLVTSREPGEGCGLTFFSPPLTQAADPTRPSWLLGETDHYQRITMRQGQGVHWVVNGSTPAPASSDLICVIGTNRGVLKVQSNETMSLMAQSNPLRRLQQPKEIFAQDFQDGNHNILLAGGRQPRLWMSDVRAPESQWSFSKHASSISHIRSVNPNQVLVAGLQNSMALYDIRFLHCRRDGARPLLEFPDYCNEAHLQIGWDVDTRLGVVAAAQDNGTVRLFSLRSGRRLRSPATDALRSDSPFKALMFQTMPRERLPSLFVGDGSCVRKFSFGTTDLEEEA</sequence>
<organism evidence="3 4">
    <name type="scientific">Dactylonectria estremocensis</name>
    <dbReference type="NCBI Taxonomy" id="1079267"/>
    <lineage>
        <taxon>Eukaryota</taxon>
        <taxon>Fungi</taxon>
        <taxon>Dikarya</taxon>
        <taxon>Ascomycota</taxon>
        <taxon>Pezizomycotina</taxon>
        <taxon>Sordariomycetes</taxon>
        <taxon>Hypocreomycetidae</taxon>
        <taxon>Hypocreales</taxon>
        <taxon>Nectriaceae</taxon>
        <taxon>Dactylonectria</taxon>
    </lineage>
</organism>
<comment type="caution">
    <text evidence="3">The sequence shown here is derived from an EMBL/GenBank/DDBJ whole genome shotgun (WGS) entry which is preliminary data.</text>
</comment>
<dbReference type="OrthoDB" id="128867at2759"/>
<evidence type="ECO:0000313" key="4">
    <source>
        <dbReference type="Proteomes" id="UP000717696"/>
    </source>
</evidence>
<keyword evidence="2" id="KW-0677">Repeat</keyword>
<dbReference type="AlphaFoldDB" id="A0A9P9EA50"/>
<dbReference type="Proteomes" id="UP000717696">
    <property type="component" value="Unassembled WGS sequence"/>
</dbReference>
<evidence type="ECO:0008006" key="5">
    <source>
        <dbReference type="Google" id="ProtNLM"/>
    </source>
</evidence>
<evidence type="ECO:0000256" key="2">
    <source>
        <dbReference type="ARBA" id="ARBA00022737"/>
    </source>
</evidence>
<dbReference type="SUPFAM" id="SSF50978">
    <property type="entry name" value="WD40 repeat-like"/>
    <property type="match status" value="1"/>
</dbReference>
<dbReference type="InterPro" id="IPR015943">
    <property type="entry name" value="WD40/YVTN_repeat-like_dom_sf"/>
</dbReference>
<protein>
    <recommendedName>
        <fullName evidence="5">Myocyte-specific enhancer factor 2d</fullName>
    </recommendedName>
</protein>
<dbReference type="EMBL" id="JAGMUU010000018">
    <property type="protein sequence ID" value="KAH7133379.1"/>
    <property type="molecule type" value="Genomic_DNA"/>
</dbReference>
<evidence type="ECO:0000313" key="3">
    <source>
        <dbReference type="EMBL" id="KAH7133379.1"/>
    </source>
</evidence>
<gene>
    <name evidence="3" type="ORF">B0J13DRAFT_100462</name>
</gene>
<dbReference type="PANTHER" id="PTHR44472">
    <property type="entry name" value="DDB1- AND CUL4-ASSOCIATED FACTOR 4-RELATED"/>
    <property type="match status" value="1"/>
</dbReference>
<proteinExistence type="predicted"/>
<keyword evidence="4" id="KW-1185">Reference proteome</keyword>